<feature type="domain" description="CCD97-like C-terminal" evidence="2">
    <location>
        <begin position="133"/>
        <end position="178"/>
    </location>
</feature>
<evidence type="ECO:0000259" key="2">
    <source>
        <dbReference type="Pfam" id="PF09747"/>
    </source>
</evidence>
<comment type="caution">
    <text evidence="3">The sequence shown here is derived from an EMBL/GenBank/DDBJ whole genome shotgun (WGS) entry which is preliminary data.</text>
</comment>
<organism evidence="3 4">
    <name type="scientific">Homarus americanus</name>
    <name type="common">American lobster</name>
    <dbReference type="NCBI Taxonomy" id="6706"/>
    <lineage>
        <taxon>Eukaryota</taxon>
        <taxon>Metazoa</taxon>
        <taxon>Ecdysozoa</taxon>
        <taxon>Arthropoda</taxon>
        <taxon>Crustacea</taxon>
        <taxon>Multicrustacea</taxon>
        <taxon>Malacostraca</taxon>
        <taxon>Eumalacostraca</taxon>
        <taxon>Eucarida</taxon>
        <taxon>Decapoda</taxon>
        <taxon>Pleocyemata</taxon>
        <taxon>Astacidea</taxon>
        <taxon>Nephropoidea</taxon>
        <taxon>Nephropidae</taxon>
        <taxon>Homarus</taxon>
    </lineage>
</organism>
<gene>
    <name evidence="3" type="primary">Ccdc97-L1</name>
    <name evidence="3" type="ORF">Hamer_G014970</name>
</gene>
<dbReference type="PANTHER" id="PTHR31840:SF1">
    <property type="entry name" value="COILED-COIL DOMAIN-CONTAINING PROTEIN 97"/>
    <property type="match status" value="1"/>
</dbReference>
<protein>
    <submittedName>
        <fullName evidence="3">Coiled-coil domain-containing protein 97-like 1</fullName>
    </submittedName>
</protein>
<dbReference type="EMBL" id="JAHLQT010044109">
    <property type="protein sequence ID" value="KAG7154621.1"/>
    <property type="molecule type" value="Genomic_DNA"/>
</dbReference>
<dbReference type="Pfam" id="PF09747">
    <property type="entry name" value="CCD97-like_C"/>
    <property type="match status" value="1"/>
</dbReference>
<sequence length="187" mass="22356">MWGEFEGDENEKKSEELDASASPELCRQSEDPEVVLSLPPLRDRLIHYMAASTIILKSQQRYEPDLTYQERKDIVQKLLDQKPGQFLYRFGKQLEREHLQYFLKYEGDAEVDHYLTEALKHKNEHTKKITVLNRRYSALQKLRRSGDYFSEKEMERRNPLLYDQLIGKHQTSEEREDKYKIDKSDVK</sequence>
<dbReference type="PANTHER" id="PTHR31840">
    <property type="entry name" value="COILED-COIL DOMAIN-CONTAINING PROTEIN 97"/>
    <property type="match status" value="1"/>
</dbReference>
<accession>A0A8J5J9X6</accession>
<proteinExistence type="predicted"/>
<feature type="region of interest" description="Disordered" evidence="1">
    <location>
        <begin position="1"/>
        <end position="31"/>
    </location>
</feature>
<dbReference type="InterPro" id="IPR018613">
    <property type="entry name" value="Ccdc97-like"/>
</dbReference>
<feature type="region of interest" description="Disordered" evidence="1">
    <location>
        <begin position="167"/>
        <end position="187"/>
    </location>
</feature>
<keyword evidence="4" id="KW-1185">Reference proteome</keyword>
<name>A0A8J5J9X6_HOMAM</name>
<feature type="compositionally biased region" description="Basic and acidic residues" evidence="1">
    <location>
        <begin position="170"/>
        <end position="187"/>
    </location>
</feature>
<evidence type="ECO:0000313" key="3">
    <source>
        <dbReference type="EMBL" id="KAG7154621.1"/>
    </source>
</evidence>
<dbReference type="Proteomes" id="UP000747542">
    <property type="component" value="Unassembled WGS sequence"/>
</dbReference>
<evidence type="ECO:0000256" key="1">
    <source>
        <dbReference type="SAM" id="MobiDB-lite"/>
    </source>
</evidence>
<evidence type="ECO:0000313" key="4">
    <source>
        <dbReference type="Proteomes" id="UP000747542"/>
    </source>
</evidence>
<dbReference type="AlphaFoldDB" id="A0A8J5J9X6"/>
<reference evidence="3" key="1">
    <citation type="journal article" date="2021" name="Sci. Adv.">
        <title>The American lobster genome reveals insights on longevity, neural, and immune adaptations.</title>
        <authorList>
            <person name="Polinski J.M."/>
            <person name="Zimin A.V."/>
            <person name="Clark K.F."/>
            <person name="Kohn A.B."/>
            <person name="Sadowski N."/>
            <person name="Timp W."/>
            <person name="Ptitsyn A."/>
            <person name="Khanna P."/>
            <person name="Romanova D.Y."/>
            <person name="Williams P."/>
            <person name="Greenwood S.J."/>
            <person name="Moroz L.L."/>
            <person name="Walt D.R."/>
            <person name="Bodnar A.G."/>
        </authorList>
    </citation>
    <scope>NUCLEOTIDE SEQUENCE</scope>
    <source>
        <strain evidence="3">GMGI-L3</strain>
    </source>
</reference>
<dbReference type="InterPro" id="IPR040233">
    <property type="entry name" value="CCD97-like_C"/>
</dbReference>